<proteinExistence type="predicted"/>
<sequence>MNFLVPFYLLGALAVAVPIYLHLRRKPPKDSVEFSSLMFLNSTDYPPVKRSRLLENLPLLLLRCLALLLLAALFARPFFSGGEESIEKGQVRTVLLLDTSASMRRDGLWEMAQAEVAKVLAEAESGDEVAILTVDGSARTLVNFDDWREAAESRREDLAMGAIESLEPSWQGTDLGLGLLAAADLLADAVADEEMTLEGRIVVVSDLQEGANLEAVAGATWQDGLKVELRPVEADASTNATLAVAPSQDPARPMVRVSNDEVSESGSFTLKVDDDEISALVPPGESRVFELPAGTEEVVLAGDAQDFDNRLFLAPREAAVVTLGFLGDGKADDADGPEYYFRRAFGRSELLDPRFIEGTDEVASILTVARPLAAAEAEKVHAALEQGGRVLLLLSSTSMAETLARLAGVKDGPSLEESSGRYAMLEGIDFDHPLLSGFSDPRWRDFTEVHFWHHRKLDPAALPGTQVIARFDNGDPAWLEMPVGSGSLVVMSSGWHPGDSQLALSSKFVPLLYSIFAEQGPRVGEVGQFFVGDSLPVEASDRRLILPDGGIHELVDGAEFRANEPGVYRVEGGSRGRRYAVNLRQSESLFRPLSRESLIALGVPLAGGGVEKVPAEESDKRRLRNREAEEDQHLWRWAAMGLLVLLVVESAVASRGSYARSLREGVPS</sequence>
<dbReference type="EMBL" id="JBHTBS010000002">
    <property type="protein sequence ID" value="MFC7336703.1"/>
    <property type="molecule type" value="Genomic_DNA"/>
</dbReference>
<keyword evidence="1" id="KW-1133">Transmembrane helix</keyword>
<dbReference type="InterPro" id="IPR029062">
    <property type="entry name" value="Class_I_gatase-like"/>
</dbReference>
<dbReference type="SUPFAM" id="SSF53300">
    <property type="entry name" value="vWA-like"/>
    <property type="match status" value="1"/>
</dbReference>
<dbReference type="PANTHER" id="PTHR37464:SF1">
    <property type="entry name" value="BLL2463 PROTEIN"/>
    <property type="match status" value="1"/>
</dbReference>
<keyword evidence="1" id="KW-0812">Transmembrane</keyword>
<dbReference type="Pfam" id="PF13519">
    <property type="entry name" value="VWA_2"/>
    <property type="match status" value="1"/>
</dbReference>
<evidence type="ECO:0000256" key="1">
    <source>
        <dbReference type="SAM" id="Phobius"/>
    </source>
</evidence>
<reference evidence="4" key="1">
    <citation type="journal article" date="2019" name="Int. J. Syst. Evol. Microbiol.">
        <title>The Global Catalogue of Microorganisms (GCM) 10K type strain sequencing project: providing services to taxonomists for standard genome sequencing and annotation.</title>
        <authorList>
            <consortium name="The Broad Institute Genomics Platform"/>
            <consortium name="The Broad Institute Genome Sequencing Center for Infectious Disease"/>
            <person name="Wu L."/>
            <person name="Ma J."/>
        </authorList>
    </citation>
    <scope>NUCLEOTIDE SEQUENCE [LARGE SCALE GENOMIC DNA]</scope>
    <source>
        <strain evidence="4">CGMCC 4.1467</strain>
    </source>
</reference>
<dbReference type="InterPro" id="IPR002035">
    <property type="entry name" value="VWF_A"/>
</dbReference>
<comment type="caution">
    <text evidence="3">The sequence shown here is derived from an EMBL/GenBank/DDBJ whole genome shotgun (WGS) entry which is preliminary data.</text>
</comment>
<dbReference type="Gene3D" id="3.40.50.410">
    <property type="entry name" value="von Willebrand factor, type A domain"/>
    <property type="match status" value="1"/>
</dbReference>
<evidence type="ECO:0000259" key="2">
    <source>
        <dbReference type="PROSITE" id="PS50234"/>
    </source>
</evidence>
<keyword evidence="1" id="KW-0472">Membrane</keyword>
<organism evidence="3 4">
    <name type="scientific">Haloferula chungangensis</name>
    <dbReference type="NCBI Taxonomy" id="1048331"/>
    <lineage>
        <taxon>Bacteria</taxon>
        <taxon>Pseudomonadati</taxon>
        <taxon>Verrucomicrobiota</taxon>
        <taxon>Verrucomicrobiia</taxon>
        <taxon>Verrucomicrobiales</taxon>
        <taxon>Verrucomicrobiaceae</taxon>
        <taxon>Haloferula</taxon>
    </lineage>
</organism>
<dbReference type="NCBIfam" id="TIGR02226">
    <property type="entry name" value="two_anch"/>
    <property type="match status" value="1"/>
</dbReference>
<dbReference type="RefSeq" id="WP_379710262.1">
    <property type="nucleotide sequence ID" value="NZ_JBHTBS010000002.1"/>
</dbReference>
<evidence type="ECO:0000313" key="4">
    <source>
        <dbReference type="Proteomes" id="UP001596472"/>
    </source>
</evidence>
<dbReference type="SUPFAM" id="SSF52317">
    <property type="entry name" value="Class I glutamine amidotransferase-like"/>
    <property type="match status" value="1"/>
</dbReference>
<dbReference type="InterPro" id="IPR024163">
    <property type="entry name" value="Aerotolerance_reg_N"/>
</dbReference>
<gene>
    <name evidence="3" type="ORF">ACFQY0_05910</name>
</gene>
<dbReference type="PANTHER" id="PTHR37464">
    <property type="entry name" value="BLL2463 PROTEIN"/>
    <property type="match status" value="1"/>
</dbReference>
<dbReference type="PROSITE" id="PS50234">
    <property type="entry name" value="VWFA"/>
    <property type="match status" value="1"/>
</dbReference>
<dbReference type="CDD" id="cd00198">
    <property type="entry name" value="vWFA"/>
    <property type="match status" value="1"/>
</dbReference>
<accession>A0ABW2L5Y2</accession>
<dbReference type="InterPro" id="IPR036465">
    <property type="entry name" value="vWFA_dom_sf"/>
</dbReference>
<protein>
    <submittedName>
        <fullName evidence="3">BatA domain-containing protein</fullName>
    </submittedName>
</protein>
<evidence type="ECO:0000313" key="3">
    <source>
        <dbReference type="EMBL" id="MFC7336703.1"/>
    </source>
</evidence>
<name>A0ABW2L5Y2_9BACT</name>
<feature type="transmembrane region" description="Helical" evidence="1">
    <location>
        <begin position="6"/>
        <end position="23"/>
    </location>
</feature>
<keyword evidence="4" id="KW-1185">Reference proteome</keyword>
<feature type="transmembrane region" description="Helical" evidence="1">
    <location>
        <begin position="59"/>
        <end position="79"/>
    </location>
</feature>
<dbReference type="InterPro" id="IPR011933">
    <property type="entry name" value="Double_TM_dom"/>
</dbReference>
<dbReference type="Proteomes" id="UP001596472">
    <property type="component" value="Unassembled WGS sequence"/>
</dbReference>
<dbReference type="SMART" id="SM00327">
    <property type="entry name" value="VWA"/>
    <property type="match status" value="1"/>
</dbReference>
<feature type="domain" description="VWFA" evidence="2">
    <location>
        <begin position="92"/>
        <end position="206"/>
    </location>
</feature>
<dbReference type="Pfam" id="PF07584">
    <property type="entry name" value="BatA"/>
    <property type="match status" value="1"/>
</dbReference>